<dbReference type="InterPro" id="IPR036761">
    <property type="entry name" value="TTHA0802/YceI-like_sf"/>
</dbReference>
<sequence length="183" mass="20623">MKKLVVIIFFTLGISSLFAQEKYFSKTATIKFHSDSKMEKIEGTNSKSSTVIDATSGKLEFAVLINAFQFDKSLMQEHFNENYMESTKYPKATFKGSIENNDAVKYNTNGTYKINVKGDMTVHGVTKQVTFPAELKVDEKGIHALSKFSILCSDYNITIPALVKDKLSNKIDITINSDYQKMK</sequence>
<keyword evidence="1" id="KW-0732">Signal</keyword>
<evidence type="ECO:0000313" key="4">
    <source>
        <dbReference type="Proteomes" id="UP000808349"/>
    </source>
</evidence>
<feature type="domain" description="Lipid/polyisoprenoid-binding YceI-like" evidence="2">
    <location>
        <begin position="22"/>
        <end position="180"/>
    </location>
</feature>
<name>A0A9D7XFL3_9BACT</name>
<feature type="signal peptide" evidence="1">
    <location>
        <begin position="1"/>
        <end position="19"/>
    </location>
</feature>
<proteinExistence type="predicted"/>
<dbReference type="Proteomes" id="UP000808349">
    <property type="component" value="Unassembled WGS sequence"/>
</dbReference>
<dbReference type="SUPFAM" id="SSF101874">
    <property type="entry name" value="YceI-like"/>
    <property type="match status" value="1"/>
</dbReference>
<evidence type="ECO:0000313" key="3">
    <source>
        <dbReference type="EMBL" id="MBK9718796.1"/>
    </source>
</evidence>
<evidence type="ECO:0000259" key="2">
    <source>
        <dbReference type="SMART" id="SM00867"/>
    </source>
</evidence>
<comment type="caution">
    <text evidence="3">The sequence shown here is derived from an EMBL/GenBank/DDBJ whole genome shotgun (WGS) entry which is preliminary data.</text>
</comment>
<dbReference type="Gene3D" id="2.40.128.110">
    <property type="entry name" value="Lipid/polyisoprenoid-binding, YceI-like"/>
    <property type="match status" value="1"/>
</dbReference>
<gene>
    <name evidence="3" type="ORF">IPO85_15015</name>
</gene>
<dbReference type="AlphaFoldDB" id="A0A9D7XFL3"/>
<dbReference type="PANTHER" id="PTHR34406">
    <property type="entry name" value="PROTEIN YCEI"/>
    <property type="match status" value="1"/>
</dbReference>
<feature type="chain" id="PRO_5038736168" evidence="1">
    <location>
        <begin position="20"/>
        <end position="183"/>
    </location>
</feature>
<organism evidence="3 4">
    <name type="scientific">Candidatus Defluviibacterium haderslevense</name>
    <dbReference type="NCBI Taxonomy" id="2981993"/>
    <lineage>
        <taxon>Bacteria</taxon>
        <taxon>Pseudomonadati</taxon>
        <taxon>Bacteroidota</taxon>
        <taxon>Saprospiria</taxon>
        <taxon>Saprospirales</taxon>
        <taxon>Saprospiraceae</taxon>
        <taxon>Candidatus Defluviibacterium</taxon>
    </lineage>
</organism>
<dbReference type="PANTHER" id="PTHR34406:SF1">
    <property type="entry name" value="PROTEIN YCEI"/>
    <property type="match status" value="1"/>
</dbReference>
<dbReference type="SMART" id="SM00867">
    <property type="entry name" value="YceI"/>
    <property type="match status" value="1"/>
</dbReference>
<accession>A0A9D7XFL3</accession>
<reference evidence="3 4" key="1">
    <citation type="submission" date="2020-10" db="EMBL/GenBank/DDBJ databases">
        <title>Connecting structure to function with the recovery of over 1000 high-quality activated sludge metagenome-assembled genomes encoding full-length rRNA genes using long-read sequencing.</title>
        <authorList>
            <person name="Singleton C.M."/>
            <person name="Petriglieri F."/>
            <person name="Kristensen J.M."/>
            <person name="Kirkegaard R.H."/>
            <person name="Michaelsen T.Y."/>
            <person name="Andersen M.H."/>
            <person name="Karst S.M."/>
            <person name="Dueholm M.S."/>
            <person name="Nielsen P.H."/>
            <person name="Albertsen M."/>
        </authorList>
    </citation>
    <scope>NUCLEOTIDE SEQUENCE [LARGE SCALE GENOMIC DNA]</scope>
    <source>
        <strain evidence="3">Ribe_18-Q3-R11-54_BAT3C.373</strain>
    </source>
</reference>
<dbReference type="Pfam" id="PF04264">
    <property type="entry name" value="YceI"/>
    <property type="match status" value="1"/>
</dbReference>
<protein>
    <submittedName>
        <fullName evidence="3">YceI family protein</fullName>
    </submittedName>
</protein>
<evidence type="ECO:0000256" key="1">
    <source>
        <dbReference type="SAM" id="SignalP"/>
    </source>
</evidence>
<dbReference type="InterPro" id="IPR007372">
    <property type="entry name" value="Lipid/polyisoprenoid-bd_YceI"/>
</dbReference>
<dbReference type="EMBL" id="JADKFW010000013">
    <property type="protein sequence ID" value="MBK9718796.1"/>
    <property type="molecule type" value="Genomic_DNA"/>
</dbReference>